<evidence type="ECO:0000313" key="20">
    <source>
        <dbReference type="Proteomes" id="UP000298438"/>
    </source>
</evidence>
<evidence type="ECO:0000256" key="9">
    <source>
        <dbReference type="ARBA" id="ARBA00022840"/>
    </source>
</evidence>
<dbReference type="InterPro" id="IPR004358">
    <property type="entry name" value="Sig_transdc_His_kin-like_C"/>
</dbReference>
<keyword evidence="6 14" id="KW-0812">Transmembrane</keyword>
<dbReference type="Gene3D" id="1.10.287.130">
    <property type="match status" value="1"/>
</dbReference>
<dbReference type="InterPro" id="IPR003661">
    <property type="entry name" value="HisK_dim/P_dom"/>
</dbReference>
<reference evidence="19 20" key="1">
    <citation type="submission" date="2019-03" db="EMBL/GenBank/DDBJ databases">
        <title>Draft Genome Sequence of Massilia arenosa sp. nov., a Novel Massilia Species Isolated from a Sandy-loam Maize Soil.</title>
        <authorList>
            <person name="Raths R."/>
            <person name="Peta V."/>
            <person name="Bucking H."/>
        </authorList>
    </citation>
    <scope>NUCLEOTIDE SEQUENCE [LARGE SCALE GENOMIC DNA]</scope>
    <source>
        <strain evidence="19 20">MC02</strain>
    </source>
</reference>
<feature type="modified residue" description="4-aspartylphosphate" evidence="13">
    <location>
        <position position="817"/>
    </location>
</feature>
<proteinExistence type="predicted"/>
<dbReference type="SMART" id="SM00387">
    <property type="entry name" value="HATPase_c"/>
    <property type="match status" value="1"/>
</dbReference>
<dbReference type="Pfam" id="PF02518">
    <property type="entry name" value="HATPase_c"/>
    <property type="match status" value="1"/>
</dbReference>
<evidence type="ECO:0000313" key="19">
    <source>
        <dbReference type="EMBL" id="TFW24497.1"/>
    </source>
</evidence>
<dbReference type="CDD" id="cd00082">
    <property type="entry name" value="HisKA"/>
    <property type="match status" value="1"/>
</dbReference>
<sequence length="888" mass="96569">MTHSPDASPSGGGWRIGSAVALVFALCGFAAALALTYVAWQSADAQRRKDLQTEFDYLVRTSVRRVELRMGIYEQVERATSAFLLGTPDVEPDKLAYYVSALELERNYPGIQGIAIVKRIPVGARAAHEAAMRKRFPDYTVHPANPDETISTITHIEPLTPMNRRAIGFDMLTEPLRRAAMERARDTGRASASGKVRLIQENGKDAQAGLVMYVPVYERGLPTETVEQRRAAITGWVGAPFRMRDLMNGISEERAQEFALAIYDAGQETPDALLYSSDTAGGPAPHARLEARRTIEVGGRPWLLRYHSTQQLEARLATPTARYVALGGAGTSLLLGLLVWVIASDGHRTRKRAREMTAQLRTSNAQLAAEQQRIHVLLDTAYDAFIATDAQGIVTDWNNKAARMFGYSASEAIGQDMADLIVPPEMRTAHRAGMARYIQTGQAKLVGTVVETVAQRRDGSVFPVELALAGVGSEERTGVSAFIRDITERNENRRREAARNEALEQARNELHHAQKLEAIGKLTGGVAHDFNNVLQVIGGNAQLLQLSVRRDDAKLQQWIASIQASVERGSKLSSQLLSFARRQPLQPVAVDPARIVRGMEDLLQRALGESIRFEVVEERPLSRVKVDPGQLENVLINLVINARDAMPQGGTLRIAMRDVALSEAEAGAELAPGPYVLLEISDTGAGMPEDVRARAFEPFFTTKEVGKGTGLGLSMAYGFVRQSGGRIELHSEPGQGTLVKIYLPASDEAEAMPDRRVARTESRAAGTILVVDDDPNVRDVTVAMITGLGYEVIEAEHAAQALALLQAGCQPDLIFTDVVMPGPMSSTDLARRAAELLPGVPVLFTSGYTRDELSKDGKLMEGVQLLPKPYTRAELASQLGGLLGATSA</sequence>
<feature type="domain" description="Response regulatory" evidence="16">
    <location>
        <begin position="767"/>
        <end position="883"/>
    </location>
</feature>
<evidence type="ECO:0000256" key="10">
    <source>
        <dbReference type="ARBA" id="ARBA00022989"/>
    </source>
</evidence>
<dbReference type="Pfam" id="PF03924">
    <property type="entry name" value="CHASE"/>
    <property type="match status" value="1"/>
</dbReference>
<dbReference type="InterPro" id="IPR035965">
    <property type="entry name" value="PAS-like_dom_sf"/>
</dbReference>
<dbReference type="OrthoDB" id="9763119at2"/>
<accession>A0A4Y9SN94</accession>
<evidence type="ECO:0000256" key="13">
    <source>
        <dbReference type="PROSITE-ProRule" id="PRU00169"/>
    </source>
</evidence>
<evidence type="ECO:0000256" key="8">
    <source>
        <dbReference type="ARBA" id="ARBA00022777"/>
    </source>
</evidence>
<dbReference type="NCBIfam" id="TIGR00229">
    <property type="entry name" value="sensory_box"/>
    <property type="match status" value="1"/>
</dbReference>
<dbReference type="SMART" id="SM01079">
    <property type="entry name" value="CHASE"/>
    <property type="match status" value="1"/>
</dbReference>
<keyword evidence="8" id="KW-0418">Kinase</keyword>
<dbReference type="InterPro" id="IPR042240">
    <property type="entry name" value="CHASE_sf"/>
</dbReference>
<comment type="catalytic activity">
    <reaction evidence="1">
        <text>ATP + protein L-histidine = ADP + protein N-phospho-L-histidine.</text>
        <dbReference type="EC" id="2.7.13.3"/>
    </reaction>
</comment>
<dbReference type="SUPFAM" id="SSF55874">
    <property type="entry name" value="ATPase domain of HSP90 chaperone/DNA topoisomerase II/histidine kinase"/>
    <property type="match status" value="1"/>
</dbReference>
<evidence type="ECO:0000259" key="16">
    <source>
        <dbReference type="PROSITE" id="PS50110"/>
    </source>
</evidence>
<evidence type="ECO:0000256" key="6">
    <source>
        <dbReference type="ARBA" id="ARBA00022692"/>
    </source>
</evidence>
<dbReference type="Gene3D" id="3.30.565.10">
    <property type="entry name" value="Histidine kinase-like ATPase, C-terminal domain"/>
    <property type="match status" value="1"/>
</dbReference>
<dbReference type="InterPro" id="IPR001789">
    <property type="entry name" value="Sig_transdc_resp-reg_receiver"/>
</dbReference>
<dbReference type="InterPro" id="IPR000014">
    <property type="entry name" value="PAS"/>
</dbReference>
<dbReference type="EMBL" id="SPVF01000084">
    <property type="protein sequence ID" value="TFW24497.1"/>
    <property type="molecule type" value="Genomic_DNA"/>
</dbReference>
<dbReference type="Gene3D" id="3.40.50.2300">
    <property type="match status" value="1"/>
</dbReference>
<dbReference type="PROSITE" id="PS50112">
    <property type="entry name" value="PAS"/>
    <property type="match status" value="1"/>
</dbReference>
<evidence type="ECO:0000256" key="3">
    <source>
        <dbReference type="ARBA" id="ARBA00012438"/>
    </source>
</evidence>
<name>A0A4Y9SN94_9BURK</name>
<feature type="domain" description="PAS" evidence="17">
    <location>
        <begin position="370"/>
        <end position="441"/>
    </location>
</feature>
<dbReference type="PANTHER" id="PTHR43065">
    <property type="entry name" value="SENSOR HISTIDINE KINASE"/>
    <property type="match status" value="1"/>
</dbReference>
<keyword evidence="12 14" id="KW-0472">Membrane</keyword>
<dbReference type="SMART" id="SM00388">
    <property type="entry name" value="HisKA"/>
    <property type="match status" value="1"/>
</dbReference>
<dbReference type="Proteomes" id="UP000298438">
    <property type="component" value="Unassembled WGS sequence"/>
</dbReference>
<feature type="transmembrane region" description="Helical" evidence="14">
    <location>
        <begin position="20"/>
        <end position="40"/>
    </location>
</feature>
<evidence type="ECO:0000256" key="12">
    <source>
        <dbReference type="ARBA" id="ARBA00023136"/>
    </source>
</evidence>
<dbReference type="GO" id="GO:0005524">
    <property type="term" value="F:ATP binding"/>
    <property type="evidence" value="ECO:0007669"/>
    <property type="project" value="UniProtKB-KW"/>
</dbReference>
<comment type="caution">
    <text evidence="19">The sequence shown here is derived from an EMBL/GenBank/DDBJ whole genome shotgun (WGS) entry which is preliminary data.</text>
</comment>
<dbReference type="SUPFAM" id="SSF52172">
    <property type="entry name" value="CheY-like"/>
    <property type="match status" value="1"/>
</dbReference>
<dbReference type="InterPro" id="IPR003594">
    <property type="entry name" value="HATPase_dom"/>
</dbReference>
<dbReference type="SUPFAM" id="SSF55785">
    <property type="entry name" value="PYP-like sensor domain (PAS domain)"/>
    <property type="match status" value="1"/>
</dbReference>
<dbReference type="Pfam" id="PF00512">
    <property type="entry name" value="HisKA"/>
    <property type="match status" value="1"/>
</dbReference>
<dbReference type="AlphaFoldDB" id="A0A4Y9SN94"/>
<dbReference type="GO" id="GO:0006355">
    <property type="term" value="P:regulation of DNA-templated transcription"/>
    <property type="evidence" value="ECO:0007669"/>
    <property type="project" value="InterPro"/>
</dbReference>
<evidence type="ECO:0000256" key="4">
    <source>
        <dbReference type="ARBA" id="ARBA00022553"/>
    </source>
</evidence>
<evidence type="ECO:0000256" key="2">
    <source>
        <dbReference type="ARBA" id="ARBA00004370"/>
    </source>
</evidence>
<evidence type="ECO:0000256" key="5">
    <source>
        <dbReference type="ARBA" id="ARBA00022679"/>
    </source>
</evidence>
<keyword evidence="10 14" id="KW-1133">Transmembrane helix</keyword>
<dbReference type="PANTHER" id="PTHR43065:SF49">
    <property type="entry name" value="HISTIDINE KINASE"/>
    <property type="match status" value="1"/>
</dbReference>
<keyword evidence="11" id="KW-0902">Two-component regulatory system</keyword>
<dbReference type="Gene3D" id="3.30.450.350">
    <property type="entry name" value="CHASE domain"/>
    <property type="match status" value="1"/>
</dbReference>
<dbReference type="PROSITE" id="PS50839">
    <property type="entry name" value="CHASE"/>
    <property type="match status" value="1"/>
</dbReference>
<dbReference type="RefSeq" id="WP_135206326.1">
    <property type="nucleotide sequence ID" value="NZ_SPVF01000084.1"/>
</dbReference>
<evidence type="ECO:0000256" key="7">
    <source>
        <dbReference type="ARBA" id="ARBA00022741"/>
    </source>
</evidence>
<dbReference type="GO" id="GO:0000155">
    <property type="term" value="F:phosphorelay sensor kinase activity"/>
    <property type="evidence" value="ECO:0007669"/>
    <property type="project" value="InterPro"/>
</dbReference>
<evidence type="ECO:0000256" key="11">
    <source>
        <dbReference type="ARBA" id="ARBA00023012"/>
    </source>
</evidence>
<dbReference type="InterPro" id="IPR013767">
    <property type="entry name" value="PAS_fold"/>
</dbReference>
<organism evidence="19 20">
    <name type="scientific">Zemynaea arenosa</name>
    <dbReference type="NCBI Taxonomy" id="2561931"/>
    <lineage>
        <taxon>Bacteria</taxon>
        <taxon>Pseudomonadati</taxon>
        <taxon>Pseudomonadota</taxon>
        <taxon>Betaproteobacteria</taxon>
        <taxon>Burkholderiales</taxon>
        <taxon>Oxalobacteraceae</taxon>
        <taxon>Telluria group</taxon>
        <taxon>Zemynaea</taxon>
    </lineage>
</organism>
<dbReference type="InterPro" id="IPR006189">
    <property type="entry name" value="CHASE_dom"/>
</dbReference>
<keyword evidence="7" id="KW-0547">Nucleotide-binding</keyword>
<dbReference type="PROSITE" id="PS50109">
    <property type="entry name" value="HIS_KIN"/>
    <property type="match status" value="1"/>
</dbReference>
<evidence type="ECO:0000256" key="1">
    <source>
        <dbReference type="ARBA" id="ARBA00000085"/>
    </source>
</evidence>
<dbReference type="PROSITE" id="PS50110">
    <property type="entry name" value="RESPONSE_REGULATORY"/>
    <property type="match status" value="1"/>
</dbReference>
<dbReference type="SMART" id="SM00091">
    <property type="entry name" value="PAS"/>
    <property type="match status" value="1"/>
</dbReference>
<comment type="subcellular location">
    <subcellularLocation>
        <location evidence="2">Membrane</location>
    </subcellularLocation>
</comment>
<keyword evidence="5" id="KW-0808">Transferase</keyword>
<dbReference type="CDD" id="cd00130">
    <property type="entry name" value="PAS"/>
    <property type="match status" value="1"/>
</dbReference>
<keyword evidence="4 13" id="KW-0597">Phosphoprotein</keyword>
<dbReference type="PRINTS" id="PR00344">
    <property type="entry name" value="BCTRLSENSOR"/>
</dbReference>
<evidence type="ECO:0000259" key="17">
    <source>
        <dbReference type="PROSITE" id="PS50112"/>
    </source>
</evidence>
<dbReference type="SUPFAM" id="SSF47384">
    <property type="entry name" value="Homodimeric domain of signal transducing histidine kinase"/>
    <property type="match status" value="1"/>
</dbReference>
<feature type="transmembrane region" description="Helical" evidence="14">
    <location>
        <begin position="323"/>
        <end position="343"/>
    </location>
</feature>
<dbReference type="Pfam" id="PF00989">
    <property type="entry name" value="PAS"/>
    <property type="match status" value="1"/>
</dbReference>
<keyword evidence="20" id="KW-1185">Reference proteome</keyword>
<dbReference type="InterPro" id="IPR011006">
    <property type="entry name" value="CheY-like_superfamily"/>
</dbReference>
<dbReference type="InterPro" id="IPR036890">
    <property type="entry name" value="HATPase_C_sf"/>
</dbReference>
<evidence type="ECO:0000256" key="14">
    <source>
        <dbReference type="SAM" id="Phobius"/>
    </source>
</evidence>
<dbReference type="Gene3D" id="3.30.450.20">
    <property type="entry name" value="PAS domain"/>
    <property type="match status" value="1"/>
</dbReference>
<dbReference type="SMART" id="SM00448">
    <property type="entry name" value="REC"/>
    <property type="match status" value="1"/>
</dbReference>
<dbReference type="GO" id="GO:0016020">
    <property type="term" value="C:membrane"/>
    <property type="evidence" value="ECO:0007669"/>
    <property type="project" value="UniProtKB-SubCell"/>
</dbReference>
<dbReference type="Pfam" id="PF00072">
    <property type="entry name" value="Response_reg"/>
    <property type="match status" value="1"/>
</dbReference>
<protein>
    <recommendedName>
        <fullName evidence="3">histidine kinase</fullName>
        <ecNumber evidence="3">2.7.13.3</ecNumber>
    </recommendedName>
</protein>
<evidence type="ECO:0000259" key="15">
    <source>
        <dbReference type="PROSITE" id="PS50109"/>
    </source>
</evidence>
<dbReference type="EC" id="2.7.13.3" evidence="3"/>
<keyword evidence="9" id="KW-0067">ATP-binding</keyword>
<dbReference type="InterPro" id="IPR036097">
    <property type="entry name" value="HisK_dim/P_sf"/>
</dbReference>
<evidence type="ECO:0000259" key="18">
    <source>
        <dbReference type="PROSITE" id="PS50839"/>
    </source>
</evidence>
<feature type="domain" description="Histidine kinase" evidence="15">
    <location>
        <begin position="525"/>
        <end position="747"/>
    </location>
</feature>
<gene>
    <name evidence="19" type="ORF">E4L96_06080</name>
</gene>
<dbReference type="InterPro" id="IPR005467">
    <property type="entry name" value="His_kinase_dom"/>
</dbReference>
<feature type="domain" description="CHASE" evidence="18">
    <location>
        <begin position="86"/>
        <end position="305"/>
    </location>
</feature>